<protein>
    <submittedName>
        <fullName evidence="1">Uncharacterized protein</fullName>
    </submittedName>
</protein>
<dbReference type="EMBL" id="LR590484">
    <property type="protein sequence ID" value="VTR47453.1"/>
    <property type="molecule type" value="Genomic_DNA"/>
</dbReference>
<evidence type="ECO:0000313" key="1">
    <source>
        <dbReference type="EMBL" id="VTR47453.1"/>
    </source>
</evidence>
<reference evidence="1 2" key="1">
    <citation type="submission" date="2019-05" db="EMBL/GenBank/DDBJ databases">
        <authorList>
            <consortium name="Pathogen Informatics"/>
        </authorList>
    </citation>
    <scope>NUCLEOTIDE SEQUENCE [LARGE SCALE GENOMIC DNA]</scope>
    <source>
        <strain evidence="1 2">NCTC11429</strain>
    </source>
</reference>
<evidence type="ECO:0000313" key="2">
    <source>
        <dbReference type="Proteomes" id="UP000308196"/>
    </source>
</evidence>
<name>A0A4U9VMC5_9SPHI</name>
<dbReference type="Proteomes" id="UP000308196">
    <property type="component" value="Chromosome"/>
</dbReference>
<dbReference type="KEGG" id="stha:NCTC11429_03528"/>
<accession>A0A4U9VMC5</accession>
<sequence>MKGEVYSHVKLSISENTKIRNYYHLIMYGYLYSVEYKYNDLSAKDITDEILHNPIPLLNTNSLGYQKVTTSDLHLRDNRIFADATYSCDCSLLRPVIHP</sequence>
<gene>
    <name evidence="1" type="ORF">NCTC11429_03528</name>
</gene>
<proteinExistence type="predicted"/>
<organism evidence="1 2">
    <name type="scientific">Sphingobacterium thalpophilum</name>
    <dbReference type="NCBI Taxonomy" id="259"/>
    <lineage>
        <taxon>Bacteria</taxon>
        <taxon>Pseudomonadati</taxon>
        <taxon>Bacteroidota</taxon>
        <taxon>Sphingobacteriia</taxon>
        <taxon>Sphingobacteriales</taxon>
        <taxon>Sphingobacteriaceae</taxon>
        <taxon>Sphingobacterium</taxon>
    </lineage>
</organism>
<dbReference type="AlphaFoldDB" id="A0A4U9VMC5"/>